<proteinExistence type="predicted"/>
<reference evidence="1" key="1">
    <citation type="submission" date="2018-07" db="EMBL/GenBank/DDBJ databases">
        <authorList>
            <person name="Ashton P.M."/>
            <person name="Dallman T."/>
            <person name="Nair S."/>
            <person name="De Pinna E."/>
            <person name="Peters T."/>
            <person name="Grant K."/>
        </authorList>
    </citation>
    <scope>NUCLEOTIDE SEQUENCE [LARGE SCALE GENOMIC DNA]</scope>
    <source>
        <strain evidence="1">157339</strain>
    </source>
</reference>
<dbReference type="AlphaFoldDB" id="A0A403MGR3"/>
<comment type="caution">
    <text evidence="1">The sequence shown here is derived from an EMBL/GenBank/DDBJ whole genome shotgun (WGS) entry which is preliminary data.</text>
</comment>
<dbReference type="EMBL" id="RVHM01000013">
    <property type="protein sequence ID" value="MLU97448.1"/>
    <property type="molecule type" value="Genomic_DNA"/>
</dbReference>
<sequence length="271" mass="30525">MTVLNKTRTGRLEDSKLAEMTTPDADFFVSGSDIVAMAREIREYRQLVAEPLGYSAEQREALMRMAEHLMQHGNTDSDGQEELLREIGAVALRTLTARQAAPSVPKEAAGVIARFQYASDRHRGCLCEVFDLDVIRRDLFIATGYMTDCYNASLSFGHRPPRGTPVMPAAWYDIMSERLRQIQVEGRTPEHDDRYCCGELPGAAACYARHVSTREYQEGHQADGVPCDWPWAEEWWKPTSSYRDLEKAGALILAEMERINRAADISEGDMS</sequence>
<evidence type="ECO:0000313" key="1">
    <source>
        <dbReference type="EMBL" id="MLU97448.1"/>
    </source>
</evidence>
<dbReference type="Proteomes" id="UP000885374">
    <property type="component" value="Unassembled WGS sequence"/>
</dbReference>
<organism evidence="1">
    <name type="scientific">Salmonella enterica I</name>
    <dbReference type="NCBI Taxonomy" id="59201"/>
    <lineage>
        <taxon>Bacteria</taxon>
        <taxon>Pseudomonadati</taxon>
        <taxon>Pseudomonadota</taxon>
        <taxon>Gammaproteobacteria</taxon>
        <taxon>Enterobacterales</taxon>
        <taxon>Enterobacteriaceae</taxon>
        <taxon>Salmonella</taxon>
    </lineage>
</organism>
<gene>
    <name evidence="1" type="ORF">DRU74_11990</name>
</gene>
<protein>
    <submittedName>
        <fullName evidence="1">Uncharacterized protein</fullName>
    </submittedName>
</protein>
<accession>A0A403MGR3</accession>
<name>A0A403MGR3_SALET</name>